<dbReference type="Pfam" id="PF20220">
    <property type="entry name" value="ABC_toxin_N"/>
    <property type="match status" value="1"/>
</dbReference>
<gene>
    <name evidence="6" type="ORF">LAH08_01705</name>
</gene>
<comment type="caution">
    <text evidence="6">The sequence shown here is derived from an EMBL/GenBank/DDBJ whole genome shotgun (WGS) entry which is preliminary data.</text>
</comment>
<evidence type="ECO:0008006" key="8">
    <source>
        <dbReference type="Google" id="ProtNLM"/>
    </source>
</evidence>
<dbReference type="RefSeq" id="WP_181549250.1">
    <property type="nucleotide sequence ID" value="NZ_PYAA01000008.1"/>
</dbReference>
<feature type="region of interest" description="Disordered" evidence="1">
    <location>
        <begin position="499"/>
        <end position="535"/>
    </location>
</feature>
<dbReference type="InterPro" id="IPR002477">
    <property type="entry name" value="Peptidoglycan-bd-like"/>
</dbReference>
<proteinExistence type="predicted"/>
<dbReference type="SUPFAM" id="SSF47090">
    <property type="entry name" value="PGBD-like"/>
    <property type="match status" value="1"/>
</dbReference>
<dbReference type="EMBL" id="PYAA01000008">
    <property type="protein sequence ID" value="RAO04352.1"/>
    <property type="molecule type" value="Genomic_DNA"/>
</dbReference>
<dbReference type="Pfam" id="PF01471">
    <property type="entry name" value="PG_binding_1"/>
    <property type="match status" value="1"/>
</dbReference>
<dbReference type="Proteomes" id="UP000248966">
    <property type="component" value="Unassembled WGS sequence"/>
</dbReference>
<dbReference type="InterPro" id="IPR036366">
    <property type="entry name" value="PGBDSf"/>
</dbReference>
<protein>
    <recommendedName>
        <fullName evidence="8">Peptidoglycan binding-like domain-containing protein</fullName>
    </recommendedName>
</protein>
<evidence type="ECO:0000259" key="4">
    <source>
        <dbReference type="Pfam" id="PF18413"/>
    </source>
</evidence>
<sequence>MTTPMGSRRHRPSDDVRRLHTALLRMPADIATDELVDARYGPTTRRGVAEFQRAHKLPVTGTVDGATRDAVQMVLAEPPSGFVVVGRVRWVDGQPANALTVGAFDRDLRHAEQLGEATTGDDGLYRVDYSRDRFTRSEKQSADLFVRVSAGDRLLSDPPLSAVLFNAPELAVLTVDLSGGGDRERSEYERILATIVPLLGQVPLYELRQDDEAEDVTFLAAETGLPATALAHFGVAQKLAASYKLPAVFGYALFAERTLLTTSRTGAALARFDVDLNTELRPLYYDIALLDEHTVRNAVADAVRHRFVPEDLLGELDRILDMLARVRPEAQEYVAQERPKVLYGRVERFLADGAHERVQSLLAADAAGDLPGLIARLADAAAFPDRSAAEAAGAASVLADVLGYDETIVDRVRDREGIEGAADVRRLARLAPADWRRVLRDSTTDVRVAGQPVRPELIDLHAGALARKLERRYPTTAFTAQLERDAGAAAVAANADAAAAADTGGERADGNGDRPGPGRRAGTDEQPGKDERASAAERAFGGHRDAVLELLTANPDFDLATGNVERLLRDHPERLRTGRPALKAAQRIFKLAPTYRQTTALLAAEVPSAARIHALGETRFVATAVNTGRFTDEQARSVYRRAVDVHVASGLLAGELQSAARALPVRALGGSAAPDLTPVSADFPNLSSLFQLADSSYCEPCRSVHSAAAYLVDVLQFLGNRLVTDADTPGPATKVARDVLYGRRPDLGDLDLSCENTDLPLPYLDLVCELLEEAVAPDAGLAFGGPLSGGVDPVEAPSAGLLSLLQGQGWPFTDRSLVYEPDLAGARVVRDVGVVAKATPDGAGGWFVRRLRQTTGTALELAAAPQYVNAAAYTLLAGSRYAFALPFDLAHEETRSYFAQFDIARADVMRALRRSAGPSGEAIAAEELGISDAQRQLVVTADPAAQDDIWNTAPLGALGGIARVDNFLARARLDYRELTELLALAWVNPGNAMFVKHLDTGSDLSAKRIQQLTDARLDRIHRFLRLLRAPACTGWTPPLLDRAIRADALGGGALDDDLLVTVAALHRLTARLNLPLPEVVDLFAPLDEARYAEVFRNSANGPVLEAFEPANVLANEQAELTTPGSGAQLSAHEAYLATCLGATTADTALLVADLPAPAIVSNVGLHTVYAGTLLARALGLTVTEYLIMKDLIGSDPLTAPATALAFVDLLDAARAGTGIPPADLRYLLRHVADDLAARDLPDETLTAVLTGLQAGYQSGYAATRPAVDPTAPPEENLPGMRALLATVPGMTEADLAGFASIVDGGWTDAVTTPAQFVDAKLAALVDTTPITAAIVASPTEAQQTTLLLAITTALSSYAYTRTKQELAVAAVADTFGFSADAAATVLAGAELTRPLLAVLTDDALVDLVNEPPAPPAVTPAGFDEQYRALRLLHVLSRLVEHLTVPDADLGWLLTNAGSLGWLAPDQLPYQTGRPPAPLADWIRLAAGVELARTYPPVANPLDAAAPWTAYGLFDLVLAAGTTATQVHTHLAQLGGWDPTVLADLDAHLELSAVDLTAYRSPATIQRLAQALTVLRRLGLPVAAAVPLAQPVTTAAGAATMRQALKARYAEAEWFGVLQGVQDRLRVAKRDALVAYLLAENPGLRDTNDLYDHFLIDVEMGACMATSRIVQAHATVQLFVQRCLLGLEPDSVAAVSEDPGWDQWNWMANYRVWEANRKIFLYPENWILPELRDDKSELFTELDDQLQQDELTDLAVENATIAYLEKLDDLAHLDVMACYYQHDRHLMHVFARTRGGDPTVYYHRQFERERYWTPWRRVPLDIAGDHLLAFDRNSRLTVAWPVFSQETDTAQTSQIPDPDGIPPGGTETERPRRRWRIQLAIGERTQDRWQPKKISKDALYYPASGYREDLPAADEFTCFAYAAGAAGQAISVLTGTEFVGSFALTGCRGYPEPVPGGGSGNLLLSPVFKDTELLAERFTELVFREQNDLAISTPLMGAFQTLVAQTPGRFRVTYPMQMSLLDWIIMLLGLAQSVRGTHDRRPVLPLGTLMPYFYGDYDRGYVIIPGFYDRRAEDPADRIEKTYSDVDQFANDVLALLTEYLRRYAEDPAHDLAAAVQAMTEDAEYHRLVAEFEVYGTLSYGVRFANFYHPLLCFLRATVYRSGVPALLSRTTQLTNTGFDFAATYQPEPVVVSPYPVEDLDFAADGAYAGYNWELFYHLPFDIALRLNRDQRFAEARNWFHHIFNPVGTADGASAPQKYWVTKPFFQTGVPELLNQRIGDILTAIAADPSGASITDLKFAVEQWRAKPFNPHVVARSRPVAYQLAVVVSYIKNLVDWGDQLFRQFTRESVTQATQLYILADKLLGPKPSVVPPLVSPAPATVNQLQAKVDLFGNALLDLENLIPDLDLLPHGGAELPSPLSYSALYFCVPPNEEMLRLWDLIADRLFKIRNCQNIDGVESMLALFSPPIDPGALVRAAAAGMSVSSFLAGLGAPLPNYRFRVLAQKATELVGYVGELGGGLLAAMEKRDAEHLARLRAGQEIALLDAVRAVKLATIAEAEGNVAALELSRKVVEERQRYYAGRPYMNAWEITATALSGVSLLGETAIMVGYILSGGLKLIPNFTAGGAGFGGSPTVTLTLGGDKVGAAADSAVMTLEAIARALDKAAGMAANQGGYRRRMDDWEHQAALAGLELTQLDQQLLTGRLHVAMLTDELAAHDREADNARATEEYLRGKYTNTELYQWMVSRASSVYFGAYQLAFDVAKKAERCFAHELGSEATFLQPGYWDSLRKGLTVADALRHDLKRMEVAYLDQHSRERELTRHVSLAQLDPAALIELRATGSCVVNVPEALFDLDHPGHYFRRLRTVSLSIPCVAGPYTPVTAKLSLIGNRYRTATAARQGATSAKDKYTEVPGDERFAYNVGGIESISTSSGLSDSGMFELNFADDRYLPFEGKGAIGTWRLELPTAVRQFDYDSISDIILHLRYTARDGGSTLRGLVEDSLREVLNEMLVDAGRTGLYQAYSLRHHFPDEWWQLTQQQSTELTIGSEHLPYLARDHQPVVDQVTWYAGVDGDPGTYDLTVAGDPVTLNRDADLRQCVGQSDPLVLGTPVTLAADPDGLTDLVVLLHYRLDG</sequence>
<dbReference type="InterPro" id="IPR036365">
    <property type="entry name" value="PGBD-like_sf"/>
</dbReference>
<name>A0A328NE61_9ACTN</name>
<dbReference type="InterPro" id="IPR046839">
    <property type="entry name" value="ABC_toxin_N"/>
</dbReference>
<evidence type="ECO:0000256" key="1">
    <source>
        <dbReference type="SAM" id="MobiDB-lite"/>
    </source>
</evidence>
<evidence type="ECO:0000313" key="6">
    <source>
        <dbReference type="EMBL" id="RAO04352.1"/>
    </source>
</evidence>
<feature type="domain" description="Peptidoglycan binding-like" evidence="2">
    <location>
        <begin position="14"/>
        <end position="70"/>
    </location>
</feature>
<feature type="compositionally biased region" description="Basic and acidic residues" evidence="1">
    <location>
        <begin position="521"/>
        <end position="535"/>
    </location>
</feature>
<evidence type="ECO:0000259" key="3">
    <source>
        <dbReference type="Pfam" id="PF18276"/>
    </source>
</evidence>
<evidence type="ECO:0000313" key="7">
    <source>
        <dbReference type="Proteomes" id="UP000248966"/>
    </source>
</evidence>
<dbReference type="InterPro" id="IPR041079">
    <property type="entry name" value="Neuraminidase-like"/>
</dbReference>
<reference evidence="6 7" key="1">
    <citation type="submission" date="2018-03" db="EMBL/GenBank/DDBJ databases">
        <title>Defining the species Micromonospora saelicesensis and Micromonospora noduli under the framework of genomics.</title>
        <authorList>
            <person name="Riesco R."/>
            <person name="Trujillo M.E."/>
        </authorList>
    </citation>
    <scope>NUCLEOTIDE SEQUENCE [LARGE SCALE GENOMIC DNA]</scope>
    <source>
        <strain evidence="6 7">LAH08</strain>
    </source>
</reference>
<dbReference type="Gene3D" id="1.10.101.10">
    <property type="entry name" value="PGBD-like superfamily/PGBD"/>
    <property type="match status" value="1"/>
</dbReference>
<feature type="domain" description="ABC toxin N-terminal" evidence="5">
    <location>
        <begin position="1622"/>
        <end position="1741"/>
    </location>
</feature>
<dbReference type="InterPro" id="IPR040840">
    <property type="entry name" value="TcA_TcB_BD"/>
</dbReference>
<feature type="region of interest" description="Disordered" evidence="1">
    <location>
        <begin position="1846"/>
        <end position="1870"/>
    </location>
</feature>
<dbReference type="Pfam" id="PF18276">
    <property type="entry name" value="TcA_TcB_BD"/>
    <property type="match status" value="1"/>
</dbReference>
<feature type="domain" description="Tc toxin complex TcA C-terminal TcB-binding" evidence="3">
    <location>
        <begin position="2698"/>
        <end position="2988"/>
    </location>
</feature>
<accession>A0A328NE61</accession>
<organism evidence="6 7">
    <name type="scientific">Micromonospora noduli</name>
    <dbReference type="NCBI Taxonomy" id="709876"/>
    <lineage>
        <taxon>Bacteria</taxon>
        <taxon>Bacillati</taxon>
        <taxon>Actinomycetota</taxon>
        <taxon>Actinomycetes</taxon>
        <taxon>Micromonosporales</taxon>
        <taxon>Micromonosporaceae</taxon>
        <taxon>Micromonospora</taxon>
    </lineage>
</organism>
<feature type="domain" description="Neuraminidase-like" evidence="4">
    <location>
        <begin position="1772"/>
        <end position="1898"/>
    </location>
</feature>
<evidence type="ECO:0000259" key="2">
    <source>
        <dbReference type="Pfam" id="PF01471"/>
    </source>
</evidence>
<evidence type="ECO:0000259" key="5">
    <source>
        <dbReference type="Pfam" id="PF20220"/>
    </source>
</evidence>
<dbReference type="Pfam" id="PF18413">
    <property type="entry name" value="Neuraminidase"/>
    <property type="match status" value="1"/>
</dbReference>